<evidence type="ECO:0000259" key="1">
    <source>
        <dbReference type="Pfam" id="PF00646"/>
    </source>
</evidence>
<dbReference type="InterPro" id="IPR001810">
    <property type="entry name" value="F-box_dom"/>
</dbReference>
<dbReference type="Pfam" id="PF00646">
    <property type="entry name" value="F-box"/>
    <property type="match status" value="1"/>
</dbReference>
<dbReference type="EMBL" id="JAMQYH010000003">
    <property type="protein sequence ID" value="KAJ1692737.1"/>
    <property type="molecule type" value="Genomic_DNA"/>
</dbReference>
<dbReference type="PANTHER" id="PTHR44259:SF114">
    <property type="entry name" value="OS06G0707300 PROTEIN"/>
    <property type="match status" value="1"/>
</dbReference>
<keyword evidence="4" id="KW-1185">Reference proteome</keyword>
<dbReference type="InterPro" id="IPR005174">
    <property type="entry name" value="KIB1-4_b-propeller"/>
</dbReference>
<protein>
    <recommendedName>
        <fullName evidence="5">F-box domain-containing protein</fullName>
    </recommendedName>
</protein>
<dbReference type="InterPro" id="IPR050942">
    <property type="entry name" value="F-box_BR-signaling"/>
</dbReference>
<dbReference type="Proteomes" id="UP001151287">
    <property type="component" value="Unassembled WGS sequence"/>
</dbReference>
<dbReference type="OrthoDB" id="694586at2759"/>
<evidence type="ECO:0000313" key="3">
    <source>
        <dbReference type="EMBL" id="KAJ1692737.1"/>
    </source>
</evidence>
<sequence>MDWAELNSDILRQISKKVTDLSDFVWLRAVCKKWRSVVRPSDLPPQLPYFIQCSRKSSSSFEFHLCPLYSDKSHNLTVQIFSELKELTSTFGSFTGFVILLCEVPPISGLILNPLIGFQSLVPIENEHERFSPFYIGPSLSHEPDLVENCIDLVGLVIEFEPPNSTRVEKLILWRYTDNKWRRITKLRNSLDEHVISYSNGRVFIASCKTKYIRVVDVTNGNTVSFLPRLSKPFHCFVEACGDLIGVRLLDEPKGQNLPQSGYLYELYQLMNSGTNPYWEKVNDIGDRMLFHDDLRNWLCLKASDFEGCKGNCIYSKSRITNNSVNYYSVATESTTQLHQLHNYNRGRWFLPSLC</sequence>
<evidence type="ECO:0008006" key="5">
    <source>
        <dbReference type="Google" id="ProtNLM"/>
    </source>
</evidence>
<organism evidence="3 4">
    <name type="scientific">Rhynchospora breviuscula</name>
    <dbReference type="NCBI Taxonomy" id="2022672"/>
    <lineage>
        <taxon>Eukaryota</taxon>
        <taxon>Viridiplantae</taxon>
        <taxon>Streptophyta</taxon>
        <taxon>Embryophyta</taxon>
        <taxon>Tracheophyta</taxon>
        <taxon>Spermatophyta</taxon>
        <taxon>Magnoliopsida</taxon>
        <taxon>Liliopsida</taxon>
        <taxon>Poales</taxon>
        <taxon>Cyperaceae</taxon>
        <taxon>Cyperoideae</taxon>
        <taxon>Rhynchosporeae</taxon>
        <taxon>Rhynchospora</taxon>
    </lineage>
</organism>
<accession>A0A9Q0CFG0</accession>
<gene>
    <name evidence="3" type="ORF">LUZ63_009435</name>
</gene>
<feature type="domain" description="F-box" evidence="1">
    <location>
        <begin position="3"/>
        <end position="40"/>
    </location>
</feature>
<evidence type="ECO:0000259" key="2">
    <source>
        <dbReference type="Pfam" id="PF03478"/>
    </source>
</evidence>
<evidence type="ECO:0000313" key="4">
    <source>
        <dbReference type="Proteomes" id="UP001151287"/>
    </source>
</evidence>
<dbReference type="Pfam" id="PF03478">
    <property type="entry name" value="Beta-prop_KIB1-4"/>
    <property type="match status" value="1"/>
</dbReference>
<comment type="caution">
    <text evidence="3">The sequence shown here is derived from an EMBL/GenBank/DDBJ whole genome shotgun (WGS) entry which is preliminary data.</text>
</comment>
<feature type="domain" description="KIB1-4 beta-propeller" evidence="2">
    <location>
        <begin position="87"/>
        <end position="318"/>
    </location>
</feature>
<dbReference type="PANTHER" id="PTHR44259">
    <property type="entry name" value="OS07G0183000 PROTEIN-RELATED"/>
    <property type="match status" value="1"/>
</dbReference>
<name>A0A9Q0CFG0_9POAL</name>
<reference evidence="3" key="1">
    <citation type="journal article" date="2022" name="Cell">
        <title>Repeat-based holocentromeres influence genome architecture and karyotype evolution.</title>
        <authorList>
            <person name="Hofstatter P.G."/>
            <person name="Thangavel G."/>
            <person name="Lux T."/>
            <person name="Neumann P."/>
            <person name="Vondrak T."/>
            <person name="Novak P."/>
            <person name="Zhang M."/>
            <person name="Costa L."/>
            <person name="Castellani M."/>
            <person name="Scott A."/>
            <person name="Toegelov H."/>
            <person name="Fuchs J."/>
            <person name="Mata-Sucre Y."/>
            <person name="Dias Y."/>
            <person name="Vanzela A.L.L."/>
            <person name="Huettel B."/>
            <person name="Almeida C.C.S."/>
            <person name="Simkova H."/>
            <person name="Souza G."/>
            <person name="Pedrosa-Harand A."/>
            <person name="Macas J."/>
            <person name="Mayer K.F.X."/>
            <person name="Houben A."/>
            <person name="Marques A."/>
        </authorList>
    </citation>
    <scope>NUCLEOTIDE SEQUENCE</scope>
    <source>
        <strain evidence="3">RhyBre1mFocal</strain>
    </source>
</reference>
<proteinExistence type="predicted"/>
<dbReference type="AlphaFoldDB" id="A0A9Q0CFG0"/>